<evidence type="ECO:0000256" key="5">
    <source>
        <dbReference type="ARBA" id="ARBA00023136"/>
    </source>
</evidence>
<keyword evidence="4 9" id="KW-1133">Transmembrane helix</keyword>
<keyword evidence="12" id="KW-1185">Reference proteome</keyword>
<dbReference type="InterPro" id="IPR047123">
    <property type="entry name" value="MYADM-like"/>
</dbReference>
<dbReference type="Pfam" id="PF01284">
    <property type="entry name" value="MARVEL"/>
    <property type="match status" value="2"/>
</dbReference>
<dbReference type="Ensembl" id="ENSPKIT00000031982.1">
    <property type="protein sequence ID" value="ENSPKIP00000007912.1"/>
    <property type="gene ID" value="ENSPKIG00000023631.1"/>
</dbReference>
<evidence type="ECO:0000256" key="6">
    <source>
        <dbReference type="ARBA" id="ARBA00034721"/>
    </source>
</evidence>
<comment type="subcellular location">
    <subcellularLocation>
        <location evidence="1">Membrane</location>
        <topology evidence="1">Multi-pass membrane protein</topology>
    </subcellularLocation>
</comment>
<dbReference type="GeneTree" id="ENSGT00950000182933"/>
<evidence type="ECO:0000256" key="2">
    <source>
        <dbReference type="ARBA" id="ARBA00022692"/>
    </source>
</evidence>
<evidence type="ECO:0000259" key="10">
    <source>
        <dbReference type="PROSITE" id="PS51225"/>
    </source>
</evidence>
<feature type="transmembrane region" description="Helical" evidence="9">
    <location>
        <begin position="190"/>
        <end position="212"/>
    </location>
</feature>
<sequence length="295" mass="32942">MDAHGEQYLNKSAVLSALGIARMIQIGLGCTTLSLVAHQAGFSASYGTFCMFVWCFCFAVSLVIFTMDVTRLHGCMPISWDNFTVAFAMLATLMYITASVIYPVYFVQTVCTELRCEERNYRIAVTVCSSICSFAYAAEVLLTRAKPGHVVGYMSTVSGLLKIAQGFVACIIFGALANDGGFNRYVATQYCVAIYSLCFSVTVVVVVLTVSGKTSWVRFSFDRFVVIYTFFAVLLYISVAIIWPIFCFDLRYGHPRRPPECIRGKCGWDSRVVVAIFTYVNLIFYLIDLVYSQRI</sequence>
<evidence type="ECO:0000256" key="7">
    <source>
        <dbReference type="ARBA" id="ARBA00040733"/>
    </source>
</evidence>
<dbReference type="AlphaFoldDB" id="A0A3B3QMG3"/>
<proteinExistence type="inferred from homology"/>
<keyword evidence="3" id="KW-0677">Repeat</keyword>
<feature type="transmembrane region" description="Helical" evidence="9">
    <location>
        <begin position="150"/>
        <end position="178"/>
    </location>
</feature>
<feature type="transmembrane region" description="Helical" evidence="9">
    <location>
        <begin position="12"/>
        <end position="37"/>
    </location>
</feature>
<comment type="similarity">
    <text evidence="6">Belongs to the MAL family.</text>
</comment>
<dbReference type="GO" id="GO:0016020">
    <property type="term" value="C:membrane"/>
    <property type="evidence" value="ECO:0007669"/>
    <property type="project" value="UniProtKB-SubCell"/>
</dbReference>
<evidence type="ECO:0000256" key="9">
    <source>
        <dbReference type="SAM" id="Phobius"/>
    </source>
</evidence>
<evidence type="ECO:0000256" key="1">
    <source>
        <dbReference type="ARBA" id="ARBA00004141"/>
    </source>
</evidence>
<keyword evidence="5 8" id="KW-0472">Membrane</keyword>
<name>A0A3B3QMG3_9TELE</name>
<accession>A0A3B3QMG3</accession>
<dbReference type="InterPro" id="IPR008253">
    <property type="entry name" value="Marvel"/>
</dbReference>
<keyword evidence="2 8" id="KW-0812">Transmembrane</keyword>
<organism evidence="11 12">
    <name type="scientific">Paramormyrops kingsleyae</name>
    <dbReference type="NCBI Taxonomy" id="1676925"/>
    <lineage>
        <taxon>Eukaryota</taxon>
        <taxon>Metazoa</taxon>
        <taxon>Chordata</taxon>
        <taxon>Craniata</taxon>
        <taxon>Vertebrata</taxon>
        <taxon>Euteleostomi</taxon>
        <taxon>Actinopterygii</taxon>
        <taxon>Neopterygii</taxon>
        <taxon>Teleostei</taxon>
        <taxon>Osteoglossocephala</taxon>
        <taxon>Osteoglossomorpha</taxon>
        <taxon>Osteoglossiformes</taxon>
        <taxon>Mormyridae</taxon>
        <taxon>Paramormyrops</taxon>
    </lineage>
</organism>
<evidence type="ECO:0000256" key="3">
    <source>
        <dbReference type="ARBA" id="ARBA00022737"/>
    </source>
</evidence>
<feature type="domain" description="MARVEL" evidence="10">
    <location>
        <begin position="13"/>
        <end position="148"/>
    </location>
</feature>
<evidence type="ECO:0000256" key="4">
    <source>
        <dbReference type="ARBA" id="ARBA00022989"/>
    </source>
</evidence>
<evidence type="ECO:0000256" key="8">
    <source>
        <dbReference type="PROSITE-ProRule" id="PRU00581"/>
    </source>
</evidence>
<evidence type="ECO:0000313" key="11">
    <source>
        <dbReference type="Ensembl" id="ENSPKIP00000007912.1"/>
    </source>
</evidence>
<reference evidence="11" key="2">
    <citation type="submission" date="2025-09" db="UniProtKB">
        <authorList>
            <consortium name="Ensembl"/>
        </authorList>
    </citation>
    <scope>IDENTIFICATION</scope>
</reference>
<dbReference type="STRING" id="1676925.ENSPKIP00000007912"/>
<protein>
    <recommendedName>
        <fullName evidence="7">Myeloid-associated differentiation marker-like protein 2</fullName>
    </recommendedName>
</protein>
<dbReference type="Proteomes" id="UP000261540">
    <property type="component" value="Unplaced"/>
</dbReference>
<feature type="transmembrane region" description="Helical" evidence="9">
    <location>
        <begin position="268"/>
        <end position="287"/>
    </location>
</feature>
<reference evidence="11" key="1">
    <citation type="submission" date="2025-08" db="UniProtKB">
        <authorList>
            <consortium name="Ensembl"/>
        </authorList>
    </citation>
    <scope>IDENTIFICATION</scope>
</reference>
<feature type="transmembrane region" description="Helical" evidence="9">
    <location>
        <begin position="85"/>
        <end position="107"/>
    </location>
</feature>
<dbReference type="PANTHER" id="PTHR17068">
    <property type="entry name" value="MYELOID-ASSOCIATED DIFFERENTIATION MARKER MYADM FAMILY MEMBER"/>
    <property type="match status" value="1"/>
</dbReference>
<feature type="transmembrane region" description="Helical" evidence="9">
    <location>
        <begin position="119"/>
        <end position="138"/>
    </location>
</feature>
<dbReference type="PROSITE" id="PS51225">
    <property type="entry name" value="MARVEL"/>
    <property type="match status" value="2"/>
</dbReference>
<feature type="domain" description="MARVEL" evidence="10">
    <location>
        <begin position="153"/>
        <end position="295"/>
    </location>
</feature>
<feature type="transmembrane region" description="Helical" evidence="9">
    <location>
        <begin position="224"/>
        <end position="248"/>
    </location>
</feature>
<dbReference type="PANTHER" id="PTHR17068:SF5">
    <property type="entry name" value="MYELOID-ASSOCIATED DIFFERENTIATION MARKER-LIKE PROTEIN 2"/>
    <property type="match status" value="1"/>
</dbReference>
<evidence type="ECO:0000313" key="12">
    <source>
        <dbReference type="Proteomes" id="UP000261540"/>
    </source>
</evidence>
<feature type="transmembrane region" description="Helical" evidence="9">
    <location>
        <begin position="44"/>
        <end position="65"/>
    </location>
</feature>